<evidence type="ECO:0000313" key="3">
    <source>
        <dbReference type="EMBL" id="QSQ20797.1"/>
    </source>
</evidence>
<proteinExistence type="predicted"/>
<dbReference type="RefSeq" id="WP_206722377.1">
    <property type="nucleotide sequence ID" value="NZ_CP071090.1"/>
</dbReference>
<dbReference type="Proteomes" id="UP000662747">
    <property type="component" value="Chromosome"/>
</dbReference>
<reference evidence="3 4" key="1">
    <citation type="submission" date="2021-02" db="EMBL/GenBank/DDBJ databases">
        <title>De Novo genome assembly of isolated myxobacteria.</title>
        <authorList>
            <person name="Stevens D.C."/>
        </authorList>
    </citation>
    <scope>NUCLEOTIDE SEQUENCE [LARGE SCALE GENOMIC DNA]</scope>
    <source>
        <strain evidence="4">SCPEA02</strain>
    </source>
</reference>
<dbReference type="EMBL" id="CP071090">
    <property type="protein sequence ID" value="QSQ20797.1"/>
    <property type="molecule type" value="Genomic_DNA"/>
</dbReference>
<organism evidence="3 4">
    <name type="scientific">Pyxidicoccus parkwayensis</name>
    <dbReference type="NCBI Taxonomy" id="2813578"/>
    <lineage>
        <taxon>Bacteria</taxon>
        <taxon>Pseudomonadati</taxon>
        <taxon>Myxococcota</taxon>
        <taxon>Myxococcia</taxon>
        <taxon>Myxococcales</taxon>
        <taxon>Cystobacterineae</taxon>
        <taxon>Myxococcaceae</taxon>
        <taxon>Pyxidicoccus</taxon>
    </lineage>
</organism>
<evidence type="ECO:0008006" key="5">
    <source>
        <dbReference type="Google" id="ProtNLM"/>
    </source>
</evidence>
<protein>
    <recommendedName>
        <fullName evidence="5">HEAT repeat domain-containing protein</fullName>
    </recommendedName>
</protein>
<gene>
    <name evidence="3" type="ORF">JY651_37055</name>
</gene>
<evidence type="ECO:0000313" key="4">
    <source>
        <dbReference type="Proteomes" id="UP000662747"/>
    </source>
</evidence>
<feature type="transmembrane region" description="Helical" evidence="2">
    <location>
        <begin position="21"/>
        <end position="40"/>
    </location>
</feature>
<keyword evidence="4" id="KW-1185">Reference proteome</keyword>
<name>A0ABX7NTL0_9BACT</name>
<keyword evidence="2" id="KW-0812">Transmembrane</keyword>
<keyword evidence="2" id="KW-0472">Membrane</keyword>
<feature type="region of interest" description="Disordered" evidence="1">
    <location>
        <begin position="45"/>
        <end position="83"/>
    </location>
</feature>
<evidence type="ECO:0000256" key="1">
    <source>
        <dbReference type="SAM" id="MobiDB-lite"/>
    </source>
</evidence>
<feature type="compositionally biased region" description="Gly residues" evidence="1">
    <location>
        <begin position="63"/>
        <end position="73"/>
    </location>
</feature>
<keyword evidence="2" id="KW-1133">Transmembrane helix</keyword>
<evidence type="ECO:0000256" key="2">
    <source>
        <dbReference type="SAM" id="Phobius"/>
    </source>
</evidence>
<accession>A0ABX7NTL0</accession>
<sequence>MTPESVHRSASPPTGARRSPLIWVGLGAAVLLAAMALISWGTGADSEAAGGGTASTPHSRGPSGSGGGDGHSGQGTPEAMAAPPRFDSTVCWQDIERFNESVTVANFRDWAAPLLASKDANVRDYLRERLTELIGNDAGHALTVLEWSRDAGPREFNVIMSALRDSQAVQQPQVAAKLLERGLDPTLDGPRRAGILSALDTQKRLEPGMLGKLADFAKDPVSGEAGWAATRTIARVMKRDSGAKGSVAPYMDKLLTIGTESPDEQIRYLALSMPMHATPVLDEDAHARYAKILTTEGSPDGREAAAHNLSVSGGDKAKTLELFARQFVAEPEVCVRWALFRFAARVAGRDALPVMANMAITDTRFQPLYQTFERIYASGTLDFVRVWNSLPDQDPFACLDRHD</sequence>